<evidence type="ECO:0000313" key="2">
    <source>
        <dbReference type="EMBL" id="MBT1072780.1"/>
    </source>
</evidence>
<sequence length="97" mass="10759">MKYRWVVVAMVLVCMGLGQSAFADELSLKAGDTIQKILENSKGKQVTLRLAHGEEMTGKVRSVTKELVLLSELSDRNYYDGIIDVGQISAVVMRVKK</sequence>
<keyword evidence="3" id="KW-1185">Reference proteome</keyword>
<accession>A0ABS5UAV0</accession>
<evidence type="ECO:0000256" key="1">
    <source>
        <dbReference type="SAM" id="SignalP"/>
    </source>
</evidence>
<gene>
    <name evidence="2" type="ORF">KJB30_13370</name>
</gene>
<reference evidence="2 3" key="1">
    <citation type="submission" date="2021-05" db="EMBL/GenBank/DDBJ databases">
        <title>The draft genome of Geobacter chapellei DSM 13688.</title>
        <authorList>
            <person name="Xu Z."/>
            <person name="Masuda Y."/>
            <person name="Itoh H."/>
            <person name="Senoo K."/>
        </authorList>
    </citation>
    <scope>NUCLEOTIDE SEQUENCE [LARGE SCALE GENOMIC DNA]</scope>
    <source>
        <strain evidence="2 3">DSM 13688</strain>
    </source>
</reference>
<organism evidence="2 3">
    <name type="scientific">Pelotalea chapellei</name>
    <dbReference type="NCBI Taxonomy" id="44671"/>
    <lineage>
        <taxon>Bacteria</taxon>
        <taxon>Pseudomonadati</taxon>
        <taxon>Thermodesulfobacteriota</taxon>
        <taxon>Desulfuromonadia</taxon>
        <taxon>Geobacterales</taxon>
        <taxon>Geobacteraceae</taxon>
        <taxon>Pelotalea</taxon>
    </lineage>
</organism>
<feature type="signal peptide" evidence="1">
    <location>
        <begin position="1"/>
        <end position="23"/>
    </location>
</feature>
<comment type="caution">
    <text evidence="2">The sequence shown here is derived from an EMBL/GenBank/DDBJ whole genome shotgun (WGS) entry which is preliminary data.</text>
</comment>
<feature type="chain" id="PRO_5045604712" evidence="1">
    <location>
        <begin position="24"/>
        <end position="97"/>
    </location>
</feature>
<name>A0ABS5UAV0_9BACT</name>
<protein>
    <submittedName>
        <fullName evidence="2">Uncharacterized protein</fullName>
    </submittedName>
</protein>
<proteinExistence type="predicted"/>
<dbReference type="Proteomes" id="UP000784128">
    <property type="component" value="Unassembled WGS sequence"/>
</dbReference>
<dbReference type="RefSeq" id="WP_214300125.1">
    <property type="nucleotide sequence ID" value="NZ_JAHDYS010000013.1"/>
</dbReference>
<evidence type="ECO:0000313" key="3">
    <source>
        <dbReference type="Proteomes" id="UP000784128"/>
    </source>
</evidence>
<keyword evidence="1" id="KW-0732">Signal</keyword>
<dbReference type="EMBL" id="JAHDYS010000013">
    <property type="protein sequence ID" value="MBT1072780.1"/>
    <property type="molecule type" value="Genomic_DNA"/>
</dbReference>